<reference evidence="6" key="1">
    <citation type="submission" date="2019-08" db="EMBL/GenBank/DDBJ databases">
        <authorList>
            <person name="Liu F."/>
        </authorList>
    </citation>
    <scope>NUCLEOTIDE SEQUENCE [LARGE SCALE GENOMIC DNA]</scope>
    <source>
        <strain evidence="6">PA1801</strain>
        <tissue evidence="6">Leaf</tissue>
    </source>
</reference>
<proteinExistence type="inferred from homology"/>
<dbReference type="Pfam" id="PF02902">
    <property type="entry name" value="Peptidase_C48"/>
    <property type="match status" value="1"/>
</dbReference>
<feature type="domain" description="Ubiquitin-like protease family profile" evidence="5">
    <location>
        <begin position="143"/>
        <end position="330"/>
    </location>
</feature>
<name>A0A5B6WW24_9ROSI</name>
<organism evidence="6 7">
    <name type="scientific">Gossypium australe</name>
    <dbReference type="NCBI Taxonomy" id="47621"/>
    <lineage>
        <taxon>Eukaryota</taxon>
        <taxon>Viridiplantae</taxon>
        <taxon>Streptophyta</taxon>
        <taxon>Embryophyta</taxon>
        <taxon>Tracheophyta</taxon>
        <taxon>Spermatophyta</taxon>
        <taxon>Magnoliopsida</taxon>
        <taxon>eudicotyledons</taxon>
        <taxon>Gunneridae</taxon>
        <taxon>Pentapetalae</taxon>
        <taxon>rosids</taxon>
        <taxon>malvids</taxon>
        <taxon>Malvales</taxon>
        <taxon>Malvaceae</taxon>
        <taxon>Malvoideae</taxon>
        <taxon>Gossypium</taxon>
    </lineage>
</organism>
<comment type="similarity">
    <text evidence="1">Belongs to the peptidase C48 family.</text>
</comment>
<dbReference type="EMBL" id="SMMG02000002">
    <property type="protein sequence ID" value="KAA3485683.1"/>
    <property type="molecule type" value="Genomic_DNA"/>
</dbReference>
<dbReference type="OrthoDB" id="996198at2759"/>
<dbReference type="PANTHER" id="PTHR12606:SF136">
    <property type="entry name" value="ULP1 PROTEASE FAMILY PROTEIN"/>
    <property type="match status" value="1"/>
</dbReference>
<sequence>MIGFSDKLYFFVSYPELNLKGWQTVKSNKNWCYGETSSRCKSKASNKMIVHQEMISLKPLELNHGRNVDDVVEILKYDSSFNSNQSNEVQSSSSESEDEATLKEQGSWCEQDIKAYLLSRFTSKELKRLDKWQRKWQRNELNGKLIGRDIEFIFQGEILAPLLMVPQGNETRTAYYIKDLVVNAFFELLKKRSEKFLNAYINHYSFDSQIATQLIKGRNTEQEILAHFKAKKLWGVHKMFLPMCLSEHWVLFYVDTKEKKISWLDPIASSRIVSNNVEKQIILQWFTNFLLPEFGYNDAKEWPFIVRTDIPEQKSSVDCGVFVMKYGDCLTHGDCFPFKQEDINNFRRRIFLDIYCGRLHRKTKKD</sequence>
<dbReference type="InterPro" id="IPR038765">
    <property type="entry name" value="Papain-like_cys_pep_sf"/>
</dbReference>
<dbReference type="AlphaFoldDB" id="A0A5B6WW24"/>
<gene>
    <name evidence="6" type="ORF">EPI10_007630</name>
</gene>
<evidence type="ECO:0000256" key="1">
    <source>
        <dbReference type="ARBA" id="ARBA00005234"/>
    </source>
</evidence>
<comment type="caution">
    <text evidence="6">The sequence shown here is derived from an EMBL/GenBank/DDBJ whole genome shotgun (WGS) entry which is preliminary data.</text>
</comment>
<dbReference type="GO" id="GO:0006508">
    <property type="term" value="P:proteolysis"/>
    <property type="evidence" value="ECO:0007669"/>
    <property type="project" value="UniProtKB-KW"/>
</dbReference>
<keyword evidence="2" id="KW-0645">Protease</keyword>
<keyword evidence="7" id="KW-1185">Reference proteome</keyword>
<accession>A0A5B6WW24</accession>
<keyword evidence="4" id="KW-0788">Thiol protease</keyword>
<evidence type="ECO:0000256" key="3">
    <source>
        <dbReference type="ARBA" id="ARBA00022801"/>
    </source>
</evidence>
<evidence type="ECO:0000256" key="4">
    <source>
        <dbReference type="ARBA" id="ARBA00022807"/>
    </source>
</evidence>
<dbReference type="PANTHER" id="PTHR12606">
    <property type="entry name" value="SENTRIN/SUMO-SPECIFIC PROTEASE"/>
    <property type="match status" value="1"/>
</dbReference>
<dbReference type="PROSITE" id="PS50600">
    <property type="entry name" value="ULP_PROTEASE"/>
    <property type="match status" value="1"/>
</dbReference>
<dbReference type="Proteomes" id="UP000325315">
    <property type="component" value="Unassembled WGS sequence"/>
</dbReference>
<dbReference type="Gene3D" id="3.40.395.10">
    <property type="entry name" value="Adenoviral Proteinase, Chain A"/>
    <property type="match status" value="1"/>
</dbReference>
<protein>
    <submittedName>
        <fullName evidence="6">Zinc finger BED domain-containing protein RICESLEEPER 1-like</fullName>
    </submittedName>
</protein>
<keyword evidence="3" id="KW-0378">Hydrolase</keyword>
<dbReference type="GO" id="GO:0016926">
    <property type="term" value="P:protein desumoylation"/>
    <property type="evidence" value="ECO:0007669"/>
    <property type="project" value="TreeGrafter"/>
</dbReference>
<dbReference type="InterPro" id="IPR003653">
    <property type="entry name" value="Peptidase_C48_C"/>
</dbReference>
<dbReference type="GO" id="GO:0016929">
    <property type="term" value="F:deSUMOylase activity"/>
    <property type="evidence" value="ECO:0007669"/>
    <property type="project" value="TreeGrafter"/>
</dbReference>
<evidence type="ECO:0000313" key="7">
    <source>
        <dbReference type="Proteomes" id="UP000325315"/>
    </source>
</evidence>
<evidence type="ECO:0000259" key="5">
    <source>
        <dbReference type="PROSITE" id="PS50600"/>
    </source>
</evidence>
<dbReference type="GO" id="GO:0005634">
    <property type="term" value="C:nucleus"/>
    <property type="evidence" value="ECO:0007669"/>
    <property type="project" value="TreeGrafter"/>
</dbReference>
<dbReference type="SUPFAM" id="SSF54001">
    <property type="entry name" value="Cysteine proteinases"/>
    <property type="match status" value="1"/>
</dbReference>
<evidence type="ECO:0000256" key="2">
    <source>
        <dbReference type="ARBA" id="ARBA00022670"/>
    </source>
</evidence>
<evidence type="ECO:0000313" key="6">
    <source>
        <dbReference type="EMBL" id="KAA3485683.1"/>
    </source>
</evidence>